<dbReference type="Pfam" id="PF00078">
    <property type="entry name" value="RVT_1"/>
    <property type="match status" value="1"/>
</dbReference>
<protein>
    <recommendedName>
        <fullName evidence="1">Reverse transcriptase domain-containing protein</fullName>
    </recommendedName>
</protein>
<comment type="caution">
    <text evidence="2">The sequence shown here is derived from an EMBL/GenBank/DDBJ whole genome shotgun (WGS) entry which is preliminary data.</text>
</comment>
<evidence type="ECO:0000313" key="3">
    <source>
        <dbReference type="Proteomes" id="UP000321393"/>
    </source>
</evidence>
<accession>A0A5A7UE65</accession>
<proteinExistence type="predicted"/>
<dbReference type="Gene3D" id="3.30.70.270">
    <property type="match status" value="2"/>
</dbReference>
<name>A0A5A7UE65_CUCMM</name>
<dbReference type="PROSITE" id="PS50878">
    <property type="entry name" value="RT_POL"/>
    <property type="match status" value="1"/>
</dbReference>
<organism evidence="2 3">
    <name type="scientific">Cucumis melo var. makuwa</name>
    <name type="common">Oriental melon</name>
    <dbReference type="NCBI Taxonomy" id="1194695"/>
    <lineage>
        <taxon>Eukaryota</taxon>
        <taxon>Viridiplantae</taxon>
        <taxon>Streptophyta</taxon>
        <taxon>Embryophyta</taxon>
        <taxon>Tracheophyta</taxon>
        <taxon>Spermatophyta</taxon>
        <taxon>Magnoliopsida</taxon>
        <taxon>eudicotyledons</taxon>
        <taxon>Gunneridae</taxon>
        <taxon>Pentapetalae</taxon>
        <taxon>rosids</taxon>
        <taxon>fabids</taxon>
        <taxon>Cucurbitales</taxon>
        <taxon>Cucurbitaceae</taxon>
        <taxon>Benincaseae</taxon>
        <taxon>Cucumis</taxon>
    </lineage>
</organism>
<evidence type="ECO:0000259" key="1">
    <source>
        <dbReference type="PROSITE" id="PS50878"/>
    </source>
</evidence>
<feature type="domain" description="Reverse transcriptase" evidence="1">
    <location>
        <begin position="1"/>
        <end position="67"/>
    </location>
</feature>
<sequence length="271" mass="31458">MQKVFNDMLHKYVECYDDDLVVKSKRRQDHLKNLKVVFYCLRKYQLRMNPLKCAFGVTSEKFLGFIVRHREIEIDQSKIDAIQKMPRPNSLDDLRNLHGRLAYIQRFISNLVGRCQPFQKLMRKGENFVWDEPCQNAFDSIKKYLLNPSVLRAPIPSKPLILYILHRKGLHSSSSSKGDKAIKGQALTDFLADHPIPSSWKLCDDLSNNEVFFTEVMEPWTMYFDGVVRRSGAEADIVLISPEKHMLPYSFTLAKLCLNNVAEYQALIIDL</sequence>
<dbReference type="OrthoDB" id="101614at2759"/>
<dbReference type="PANTHER" id="PTHR37984:SF5">
    <property type="entry name" value="PROTEIN NYNRIN-LIKE"/>
    <property type="match status" value="1"/>
</dbReference>
<dbReference type="InterPro" id="IPR043502">
    <property type="entry name" value="DNA/RNA_pol_sf"/>
</dbReference>
<dbReference type="SUPFAM" id="SSF56672">
    <property type="entry name" value="DNA/RNA polymerases"/>
    <property type="match status" value="1"/>
</dbReference>
<dbReference type="PANTHER" id="PTHR37984">
    <property type="entry name" value="PROTEIN CBG26694"/>
    <property type="match status" value="1"/>
</dbReference>
<reference evidence="2 3" key="1">
    <citation type="submission" date="2019-08" db="EMBL/GenBank/DDBJ databases">
        <title>Draft genome sequences of two oriental melons (Cucumis melo L. var makuwa).</title>
        <authorList>
            <person name="Kwon S.-Y."/>
        </authorList>
    </citation>
    <scope>NUCLEOTIDE SEQUENCE [LARGE SCALE GENOMIC DNA]</scope>
    <source>
        <strain evidence="3">cv. SW 3</strain>
        <tissue evidence="2">Leaf</tissue>
    </source>
</reference>
<evidence type="ECO:0000313" key="2">
    <source>
        <dbReference type="EMBL" id="KAA0052797.1"/>
    </source>
</evidence>
<dbReference type="EMBL" id="SSTE01010121">
    <property type="protein sequence ID" value="KAA0052797.1"/>
    <property type="molecule type" value="Genomic_DNA"/>
</dbReference>
<gene>
    <name evidence="2" type="ORF">E6C27_scaffold1614G00090</name>
</gene>
<dbReference type="InterPro" id="IPR043128">
    <property type="entry name" value="Rev_trsase/Diguanyl_cyclase"/>
</dbReference>
<dbReference type="Proteomes" id="UP000321393">
    <property type="component" value="Unassembled WGS sequence"/>
</dbReference>
<dbReference type="InterPro" id="IPR050951">
    <property type="entry name" value="Retrovirus_Pol_polyprotein"/>
</dbReference>
<dbReference type="InterPro" id="IPR000477">
    <property type="entry name" value="RT_dom"/>
</dbReference>
<dbReference type="AlphaFoldDB" id="A0A5A7UE65"/>